<dbReference type="InterPro" id="IPR034505">
    <property type="entry name" value="Coproporphyrinogen-III_oxidase"/>
</dbReference>
<dbReference type="NCBIfam" id="TIGR00538">
    <property type="entry name" value="hemN"/>
    <property type="match status" value="1"/>
</dbReference>
<evidence type="ECO:0000256" key="14">
    <source>
        <dbReference type="ARBA" id="ARBA00048321"/>
    </source>
</evidence>
<evidence type="ECO:0000256" key="9">
    <source>
        <dbReference type="ARBA" id="ARBA00023002"/>
    </source>
</evidence>
<dbReference type="InterPro" id="IPR006638">
    <property type="entry name" value="Elp3/MiaA/NifB-like_rSAM"/>
</dbReference>
<keyword evidence="8 15" id="KW-0479">Metal-binding</keyword>
<comment type="catalytic activity">
    <reaction evidence="14 15">
        <text>coproporphyrinogen III + 2 S-adenosyl-L-methionine = protoporphyrinogen IX + 2 5'-deoxyadenosine + 2 L-methionine + 2 CO2</text>
        <dbReference type="Rhea" id="RHEA:15425"/>
        <dbReference type="ChEBI" id="CHEBI:16526"/>
        <dbReference type="ChEBI" id="CHEBI:17319"/>
        <dbReference type="ChEBI" id="CHEBI:57307"/>
        <dbReference type="ChEBI" id="CHEBI:57309"/>
        <dbReference type="ChEBI" id="CHEBI:57844"/>
        <dbReference type="ChEBI" id="CHEBI:59789"/>
        <dbReference type="EC" id="1.3.98.3"/>
    </reaction>
</comment>
<dbReference type="UniPathway" id="UPA00251">
    <property type="reaction ID" value="UER00323"/>
</dbReference>
<dbReference type="GO" id="GO:0004109">
    <property type="term" value="F:coproporphyrinogen oxidase activity"/>
    <property type="evidence" value="ECO:0007669"/>
    <property type="project" value="InterPro"/>
</dbReference>
<comment type="subcellular location">
    <subcellularLocation>
        <location evidence="1 15">Cytoplasm</location>
    </subcellularLocation>
</comment>
<keyword evidence="12 15" id="KW-0627">Porphyrin biosynthesis</keyword>
<dbReference type="InterPro" id="IPR023404">
    <property type="entry name" value="rSAM_horseshoe"/>
</dbReference>
<dbReference type="PANTHER" id="PTHR13932:SF6">
    <property type="entry name" value="OXYGEN-INDEPENDENT COPROPORPHYRINOGEN III OXIDASE"/>
    <property type="match status" value="1"/>
</dbReference>
<evidence type="ECO:0000256" key="10">
    <source>
        <dbReference type="ARBA" id="ARBA00023004"/>
    </source>
</evidence>
<name>A0A3D8ISQ0_9HELI</name>
<dbReference type="InterPro" id="IPR058240">
    <property type="entry name" value="rSAM_sf"/>
</dbReference>
<proteinExistence type="inferred from homology"/>
<evidence type="ECO:0000256" key="16">
    <source>
        <dbReference type="PIRSR" id="PIRSR000167-1"/>
    </source>
</evidence>
<dbReference type="AlphaFoldDB" id="A0A3D8ISQ0"/>
<keyword evidence="9 15" id="KW-0560">Oxidoreductase</keyword>
<dbReference type="SMART" id="SM00729">
    <property type="entry name" value="Elp3"/>
    <property type="match status" value="1"/>
</dbReference>
<dbReference type="EMBL" id="NXLT01000001">
    <property type="protein sequence ID" value="RDU68317.1"/>
    <property type="molecule type" value="Genomic_DNA"/>
</dbReference>
<feature type="domain" description="Radical SAM core" evidence="18">
    <location>
        <begin position="41"/>
        <end position="280"/>
    </location>
</feature>
<dbReference type="InterPro" id="IPR007197">
    <property type="entry name" value="rSAM"/>
</dbReference>
<dbReference type="SFLD" id="SFLDG01082">
    <property type="entry name" value="B12-binding_domain_containing"/>
    <property type="match status" value="1"/>
</dbReference>
<dbReference type="GO" id="GO:0006782">
    <property type="term" value="P:protoporphyrinogen IX biosynthetic process"/>
    <property type="evidence" value="ECO:0007669"/>
    <property type="project" value="UniProtKB-UniPathway"/>
</dbReference>
<dbReference type="GO" id="GO:0046872">
    <property type="term" value="F:metal ion binding"/>
    <property type="evidence" value="ECO:0007669"/>
    <property type="project" value="UniProtKB-KW"/>
</dbReference>
<reference evidence="19 20" key="1">
    <citation type="submission" date="2018-04" db="EMBL/GenBank/DDBJ databases">
        <title>Novel Campyloabacter and Helicobacter Species and Strains.</title>
        <authorList>
            <person name="Mannion A.J."/>
            <person name="Shen Z."/>
            <person name="Fox J.G."/>
        </authorList>
    </citation>
    <scope>NUCLEOTIDE SEQUENCE [LARGE SCALE GENOMIC DNA]</scope>
    <source>
        <strain evidence="19 20">MIT 12-6600</strain>
    </source>
</reference>
<feature type="binding site" evidence="16">
    <location>
        <position position="184"/>
    </location>
    <ligand>
        <name>S-adenosyl-L-methionine</name>
        <dbReference type="ChEBI" id="CHEBI:59789"/>
        <label>2</label>
    </ligand>
</feature>
<evidence type="ECO:0000256" key="1">
    <source>
        <dbReference type="ARBA" id="ARBA00004496"/>
    </source>
</evidence>
<evidence type="ECO:0000256" key="6">
    <source>
        <dbReference type="ARBA" id="ARBA00022490"/>
    </source>
</evidence>
<keyword evidence="5 15" id="KW-0004">4Fe-4S</keyword>
<comment type="caution">
    <text evidence="19">The sequence shown here is derived from an EMBL/GenBank/DDBJ whole genome shotgun (WGS) entry which is preliminary data.</text>
</comment>
<comment type="pathway">
    <text evidence="2 15">Porphyrin-containing compound metabolism; protoporphyrin-IX biosynthesis; protoporphyrinogen-IX from coproporphyrinogen-III (AdoMet route): step 1/1.</text>
</comment>
<dbReference type="InterPro" id="IPR004558">
    <property type="entry name" value="Coprogen_oxidase_HemN"/>
</dbReference>
<feature type="binding site" evidence="17">
    <location>
        <position position="60"/>
    </location>
    <ligand>
        <name>[4Fe-4S] cluster</name>
        <dbReference type="ChEBI" id="CHEBI:49883"/>
        <note>4Fe-4S-S-AdoMet</note>
    </ligand>
</feature>
<evidence type="ECO:0000256" key="5">
    <source>
        <dbReference type="ARBA" id="ARBA00022485"/>
    </source>
</evidence>
<evidence type="ECO:0000256" key="12">
    <source>
        <dbReference type="ARBA" id="ARBA00023244"/>
    </source>
</evidence>
<dbReference type="InterPro" id="IPR010723">
    <property type="entry name" value="HemN_C"/>
</dbReference>
<feature type="binding site" evidence="16">
    <location>
        <begin position="112"/>
        <end position="113"/>
    </location>
    <ligand>
        <name>S-adenosyl-L-methionine</name>
        <dbReference type="ChEBI" id="CHEBI:59789"/>
        <label>2</label>
    </ligand>
</feature>
<dbReference type="Pfam" id="PF04055">
    <property type="entry name" value="Radical_SAM"/>
    <property type="match status" value="1"/>
</dbReference>
<dbReference type="Gene3D" id="1.10.10.920">
    <property type="match status" value="1"/>
</dbReference>
<dbReference type="CDD" id="cd01335">
    <property type="entry name" value="Radical_SAM"/>
    <property type="match status" value="1"/>
</dbReference>
<comment type="cofactor">
    <cofactor evidence="15 17">
        <name>[4Fe-4S] cluster</name>
        <dbReference type="ChEBI" id="CHEBI:49883"/>
    </cofactor>
    <text evidence="15 17">Binds 1 [4Fe-4S] cluster. The cluster is coordinated with 3 cysteines and an exchangeable S-adenosyl-L-methionine.</text>
</comment>
<dbReference type="SFLD" id="SFLDG01065">
    <property type="entry name" value="anaerobic_coproporphyrinogen-I"/>
    <property type="match status" value="1"/>
</dbReference>
<dbReference type="SUPFAM" id="SSF102114">
    <property type="entry name" value="Radical SAM enzymes"/>
    <property type="match status" value="1"/>
</dbReference>
<dbReference type="GO" id="GO:0005737">
    <property type="term" value="C:cytoplasm"/>
    <property type="evidence" value="ECO:0007669"/>
    <property type="project" value="UniProtKB-SubCell"/>
</dbReference>
<feature type="binding site" evidence="16">
    <location>
        <position position="172"/>
    </location>
    <ligand>
        <name>S-adenosyl-L-methionine</name>
        <dbReference type="ChEBI" id="CHEBI:59789"/>
        <label>2</label>
    </ligand>
</feature>
<keyword evidence="6 15" id="KW-0963">Cytoplasm</keyword>
<comment type="function">
    <text evidence="13">Involved in the heme biosynthesis. Catalyzes the anaerobic oxidative decarboxylation of propionate groups of rings A and B of coproporphyrinogen III to yield the vinyl groups in protoporphyrinogen IX.</text>
</comment>
<organism evidence="19 20">
    <name type="scientific">Helicobacter equorum</name>
    <dbReference type="NCBI Taxonomy" id="361872"/>
    <lineage>
        <taxon>Bacteria</taxon>
        <taxon>Pseudomonadati</taxon>
        <taxon>Campylobacterota</taxon>
        <taxon>Epsilonproteobacteria</taxon>
        <taxon>Campylobacterales</taxon>
        <taxon>Helicobacteraceae</taxon>
        <taxon>Helicobacter</taxon>
    </lineage>
</organism>
<feature type="binding site" evidence="16">
    <location>
        <begin position="66"/>
        <end position="68"/>
    </location>
    <ligand>
        <name>S-adenosyl-L-methionine</name>
        <dbReference type="ChEBI" id="CHEBI:59789"/>
        <label>2</label>
    </ligand>
</feature>
<feature type="binding site" evidence="16">
    <location>
        <position position="209"/>
    </location>
    <ligand>
        <name>S-adenosyl-L-methionine</name>
        <dbReference type="ChEBI" id="CHEBI:59789"/>
        <label>2</label>
    </ligand>
</feature>
<dbReference type="Pfam" id="PF06969">
    <property type="entry name" value="HemN_C"/>
    <property type="match status" value="1"/>
</dbReference>
<dbReference type="PIRSF" id="PIRSF000167">
    <property type="entry name" value="HemN"/>
    <property type="match status" value="1"/>
</dbReference>
<evidence type="ECO:0000256" key="15">
    <source>
        <dbReference type="PIRNR" id="PIRNR000167"/>
    </source>
</evidence>
<dbReference type="GO" id="GO:0051989">
    <property type="term" value="F:coproporphyrinogen dehydrogenase activity"/>
    <property type="evidence" value="ECO:0007669"/>
    <property type="project" value="UniProtKB-EC"/>
</dbReference>
<evidence type="ECO:0000256" key="13">
    <source>
        <dbReference type="ARBA" id="ARBA00024295"/>
    </source>
</evidence>
<dbReference type="FunFam" id="3.80.30.20:FF:000012">
    <property type="entry name" value="Coproporphyrinogen-III oxidase"/>
    <property type="match status" value="1"/>
</dbReference>
<dbReference type="Gene3D" id="3.80.30.20">
    <property type="entry name" value="tm_1862 like domain"/>
    <property type="match status" value="1"/>
</dbReference>
<evidence type="ECO:0000256" key="4">
    <source>
        <dbReference type="ARBA" id="ARBA00011245"/>
    </source>
</evidence>
<feature type="binding site" evidence="16">
    <location>
        <position position="243"/>
    </location>
    <ligand>
        <name>S-adenosyl-L-methionine</name>
        <dbReference type="ChEBI" id="CHEBI:59789"/>
        <label>2</label>
    </ligand>
</feature>
<feature type="binding site" evidence="17">
    <location>
        <position position="64"/>
    </location>
    <ligand>
        <name>[4Fe-4S] cluster</name>
        <dbReference type="ChEBI" id="CHEBI:49883"/>
        <note>4Fe-4S-S-AdoMet</note>
    </ligand>
</feature>
<evidence type="ECO:0000256" key="7">
    <source>
        <dbReference type="ARBA" id="ARBA00022691"/>
    </source>
</evidence>
<evidence type="ECO:0000256" key="17">
    <source>
        <dbReference type="PIRSR" id="PIRSR000167-2"/>
    </source>
</evidence>
<dbReference type="FunFam" id="1.10.10.920:FF:000001">
    <property type="entry name" value="Coproporphyrinogen-III oxidase"/>
    <property type="match status" value="1"/>
</dbReference>
<dbReference type="SFLD" id="SFLDF00277">
    <property type="entry name" value="oxygen-independent_coproporphy"/>
    <property type="match status" value="1"/>
</dbReference>
<feature type="binding site" evidence="16">
    <location>
        <position position="329"/>
    </location>
    <ligand>
        <name>S-adenosyl-L-methionine</name>
        <dbReference type="ChEBI" id="CHEBI:59789"/>
        <label>1</label>
    </ligand>
</feature>
<comment type="similarity">
    <text evidence="3 15">Belongs to the anaerobic coproporphyrinogen-III oxidase family.</text>
</comment>
<keyword evidence="20" id="KW-1185">Reference proteome</keyword>
<dbReference type="GO" id="GO:0051539">
    <property type="term" value="F:4 iron, 4 sulfur cluster binding"/>
    <property type="evidence" value="ECO:0007669"/>
    <property type="project" value="UniProtKB-KW"/>
</dbReference>
<dbReference type="SFLD" id="SFLDS00029">
    <property type="entry name" value="Radical_SAM"/>
    <property type="match status" value="1"/>
</dbReference>
<keyword evidence="11 15" id="KW-0411">Iron-sulfur</keyword>
<feature type="binding site" evidence="16">
    <location>
        <position position="145"/>
    </location>
    <ligand>
        <name>S-adenosyl-L-methionine</name>
        <dbReference type="ChEBI" id="CHEBI:59789"/>
        <label>1</label>
    </ligand>
</feature>
<evidence type="ECO:0000256" key="3">
    <source>
        <dbReference type="ARBA" id="ARBA00005493"/>
    </source>
</evidence>
<dbReference type="PROSITE" id="PS51918">
    <property type="entry name" value="RADICAL_SAM"/>
    <property type="match status" value="1"/>
</dbReference>
<dbReference type="RefSeq" id="WP_115570277.1">
    <property type="nucleotide sequence ID" value="NZ_NXLT01000001.1"/>
</dbReference>
<keyword evidence="10 15" id="KW-0408">Iron</keyword>
<evidence type="ECO:0000256" key="8">
    <source>
        <dbReference type="ARBA" id="ARBA00022723"/>
    </source>
</evidence>
<evidence type="ECO:0000259" key="18">
    <source>
        <dbReference type="PROSITE" id="PS51918"/>
    </source>
</evidence>
<comment type="subunit">
    <text evidence="4">Monomer.</text>
</comment>
<evidence type="ECO:0000256" key="2">
    <source>
        <dbReference type="ARBA" id="ARBA00004785"/>
    </source>
</evidence>
<dbReference type="OrthoDB" id="9808022at2"/>
<sequence>MIDFEKFAAYSKPGPRYTSYPTAVEFHNNFSSKEYIENLQLSDEKYAHIPLSIYAHLPFCRSACYFCGCNVVYTSKEDKKTRYIEYFKKELALLADKTNTKREVVQFHFGGGTPTFFNAAELQEVIESIRAVFPNFSPNAEISCEIDPRYFTQDQMQVLHDGGFNRLSFGVQDFNPKVQEAVHRHQSPELVQKAVELARKFGIDSINFDLIYGLPFQNLESFRQTLDTVLELSPERLAIFNYAHVPWMKKTMRKIDESTLPSPQEKLQILKQSIEVLGSAGYEMIGMDHFAKKTDELYRAKIQKQLRRNFQGYTTKGFSQTIGIGLTSIGEGVEYYAQNYKDMTMYEKAIDNGILPTERGIKLTQEDRLRKSVIMELMNTLSLDFSHAQQEFGIHFSDHFARELALLAPYQEAGLIEVSNNAITTTQTGGMLIRNIAMCFDAYLQDTTQQKRFSKTI</sequence>
<evidence type="ECO:0000256" key="11">
    <source>
        <dbReference type="ARBA" id="ARBA00023014"/>
    </source>
</evidence>
<keyword evidence="7 15" id="KW-0949">S-adenosyl-L-methionine</keyword>
<feature type="binding site" evidence="16">
    <location>
        <position position="111"/>
    </location>
    <ligand>
        <name>S-adenosyl-L-methionine</name>
        <dbReference type="ChEBI" id="CHEBI:59789"/>
        <label>1</label>
    </ligand>
</feature>
<dbReference type="Proteomes" id="UP000256514">
    <property type="component" value="Unassembled WGS sequence"/>
</dbReference>
<evidence type="ECO:0000313" key="19">
    <source>
        <dbReference type="EMBL" id="RDU68317.1"/>
    </source>
</evidence>
<feature type="binding site" evidence="17">
    <location>
        <position position="67"/>
    </location>
    <ligand>
        <name>[4Fe-4S] cluster</name>
        <dbReference type="ChEBI" id="CHEBI:49883"/>
        <note>4Fe-4S-S-AdoMet</note>
    </ligand>
</feature>
<evidence type="ECO:0000313" key="20">
    <source>
        <dbReference type="Proteomes" id="UP000256514"/>
    </source>
</evidence>
<accession>A0A3D8ISQ0</accession>
<dbReference type="PANTHER" id="PTHR13932">
    <property type="entry name" value="COPROPORPHYRINIGEN III OXIDASE"/>
    <property type="match status" value="1"/>
</dbReference>
<protein>
    <recommendedName>
        <fullName evidence="15">Coproporphyrinogen-III oxidase</fullName>
        <ecNumber evidence="15">1.3.98.3</ecNumber>
    </recommendedName>
</protein>
<gene>
    <name evidence="19" type="primary">hemN</name>
    <name evidence="19" type="ORF">CQA54_00415</name>
</gene>
<feature type="binding site" evidence="16">
    <location>
        <position position="54"/>
    </location>
    <ligand>
        <name>S-adenosyl-L-methionine</name>
        <dbReference type="ChEBI" id="CHEBI:59789"/>
        <label>1</label>
    </ligand>
</feature>
<dbReference type="EC" id="1.3.98.3" evidence="15"/>